<dbReference type="Pfam" id="PF12728">
    <property type="entry name" value="HTH_17"/>
    <property type="match status" value="1"/>
</dbReference>
<sequence>MHDAATPINPERDGGLVGNRQLAYTVPNAARALDISDRQAWKLVHEGVIKSIKIGRSRRVTRQALEEYIEGLRSAA</sequence>
<dbReference type="Proteomes" id="UP000590749">
    <property type="component" value="Unassembled WGS sequence"/>
</dbReference>
<evidence type="ECO:0000313" key="2">
    <source>
        <dbReference type="EMBL" id="MBB3099358.1"/>
    </source>
</evidence>
<dbReference type="AlphaFoldDB" id="A0A7W5AN98"/>
<gene>
    <name evidence="2" type="ORF">FHR83_007064</name>
</gene>
<protein>
    <submittedName>
        <fullName evidence="2">Excisionase family DNA binding protein</fullName>
    </submittedName>
</protein>
<dbReference type="InterPro" id="IPR010093">
    <property type="entry name" value="SinI_DNA-bd"/>
</dbReference>
<dbReference type="InterPro" id="IPR041657">
    <property type="entry name" value="HTH_17"/>
</dbReference>
<comment type="caution">
    <text evidence="2">The sequence shown here is derived from an EMBL/GenBank/DDBJ whole genome shotgun (WGS) entry which is preliminary data.</text>
</comment>
<proteinExistence type="predicted"/>
<keyword evidence="3" id="KW-1185">Reference proteome</keyword>
<dbReference type="RefSeq" id="WP_183225418.1">
    <property type="nucleotide sequence ID" value="NZ_BMPW01000021.1"/>
</dbReference>
<name>A0A7W5AN98_9ACTN</name>
<dbReference type="EMBL" id="JACHXF010000018">
    <property type="protein sequence ID" value="MBB3099358.1"/>
    <property type="molecule type" value="Genomic_DNA"/>
</dbReference>
<organism evidence="2 3">
    <name type="scientific">Actinoplanes campanulatus</name>
    <dbReference type="NCBI Taxonomy" id="113559"/>
    <lineage>
        <taxon>Bacteria</taxon>
        <taxon>Bacillati</taxon>
        <taxon>Actinomycetota</taxon>
        <taxon>Actinomycetes</taxon>
        <taxon>Micromonosporales</taxon>
        <taxon>Micromonosporaceae</taxon>
        <taxon>Actinoplanes</taxon>
    </lineage>
</organism>
<evidence type="ECO:0000259" key="1">
    <source>
        <dbReference type="Pfam" id="PF12728"/>
    </source>
</evidence>
<accession>A0A7W5AN98</accession>
<evidence type="ECO:0000313" key="3">
    <source>
        <dbReference type="Proteomes" id="UP000590749"/>
    </source>
</evidence>
<feature type="domain" description="Helix-turn-helix" evidence="1">
    <location>
        <begin position="24"/>
        <end position="71"/>
    </location>
</feature>
<dbReference type="NCBIfam" id="TIGR01764">
    <property type="entry name" value="excise"/>
    <property type="match status" value="1"/>
</dbReference>
<dbReference type="GO" id="GO:0003677">
    <property type="term" value="F:DNA binding"/>
    <property type="evidence" value="ECO:0007669"/>
    <property type="project" value="InterPro"/>
</dbReference>
<reference evidence="2 3" key="1">
    <citation type="submission" date="2020-08" db="EMBL/GenBank/DDBJ databases">
        <title>Genomic Encyclopedia of Type Strains, Phase III (KMG-III): the genomes of soil and plant-associated and newly described type strains.</title>
        <authorList>
            <person name="Whitman W."/>
        </authorList>
    </citation>
    <scope>NUCLEOTIDE SEQUENCE [LARGE SCALE GENOMIC DNA]</scope>
    <source>
        <strain evidence="2 3">CECT 3287</strain>
    </source>
</reference>